<dbReference type="PANTHER" id="PTHR44845:SF6">
    <property type="entry name" value="BETA-ALANINE-ACTIVATING ENZYME"/>
    <property type="match status" value="1"/>
</dbReference>
<evidence type="ECO:0000256" key="1">
    <source>
        <dbReference type="ARBA" id="ARBA00022450"/>
    </source>
</evidence>
<dbReference type="Pfam" id="PF00501">
    <property type="entry name" value="AMP-binding"/>
    <property type="match status" value="1"/>
</dbReference>
<reference evidence="4" key="1">
    <citation type="journal article" date="2019" name="Sci. Rep.">
        <title>Draft genome of Tanacetum cinerariifolium, the natural source of mosquito coil.</title>
        <authorList>
            <person name="Yamashiro T."/>
            <person name="Shiraishi A."/>
            <person name="Satake H."/>
            <person name="Nakayama K."/>
        </authorList>
    </citation>
    <scope>NUCLEOTIDE SEQUENCE</scope>
</reference>
<gene>
    <name evidence="4" type="ORF">Tci_930752</name>
</gene>
<dbReference type="InterPro" id="IPR000873">
    <property type="entry name" value="AMP-dep_synth/lig_dom"/>
</dbReference>
<dbReference type="AlphaFoldDB" id="A0A699XHY7"/>
<protein>
    <submittedName>
        <fullName evidence="4">Antibiotic synthetase, putative</fullName>
    </submittedName>
</protein>
<evidence type="ECO:0000259" key="3">
    <source>
        <dbReference type="Pfam" id="PF00501"/>
    </source>
</evidence>
<feature type="domain" description="AMP-dependent synthetase/ligase" evidence="3">
    <location>
        <begin position="1"/>
        <end position="57"/>
    </location>
</feature>
<proteinExistence type="predicted"/>
<sequence>VGVAALRSVEMVVALYAVVKAGAAYVPLDPEYPVDRLRYMLEDAGIGLLLSHDAVIDDLPVIDGLQVLNLDRLELA</sequence>
<evidence type="ECO:0000256" key="2">
    <source>
        <dbReference type="ARBA" id="ARBA00022553"/>
    </source>
</evidence>
<comment type="caution">
    <text evidence="4">The sequence shown here is derived from an EMBL/GenBank/DDBJ whole genome shotgun (WGS) entry which is preliminary data.</text>
</comment>
<keyword evidence="2" id="KW-0597">Phosphoprotein</keyword>
<accession>A0A699XHY7</accession>
<dbReference type="PANTHER" id="PTHR44845">
    <property type="entry name" value="CARRIER DOMAIN-CONTAINING PROTEIN"/>
    <property type="match status" value="1"/>
</dbReference>
<evidence type="ECO:0000313" key="4">
    <source>
        <dbReference type="EMBL" id="GFD58783.1"/>
    </source>
</evidence>
<feature type="non-terminal residue" evidence="4">
    <location>
        <position position="76"/>
    </location>
</feature>
<name>A0A699XHY7_TANCI</name>
<organism evidence="4">
    <name type="scientific">Tanacetum cinerariifolium</name>
    <name type="common">Dalmatian daisy</name>
    <name type="synonym">Chrysanthemum cinerariifolium</name>
    <dbReference type="NCBI Taxonomy" id="118510"/>
    <lineage>
        <taxon>Eukaryota</taxon>
        <taxon>Viridiplantae</taxon>
        <taxon>Streptophyta</taxon>
        <taxon>Embryophyta</taxon>
        <taxon>Tracheophyta</taxon>
        <taxon>Spermatophyta</taxon>
        <taxon>Magnoliopsida</taxon>
        <taxon>eudicotyledons</taxon>
        <taxon>Gunneridae</taxon>
        <taxon>Pentapetalae</taxon>
        <taxon>asterids</taxon>
        <taxon>campanulids</taxon>
        <taxon>Asterales</taxon>
        <taxon>Asteraceae</taxon>
        <taxon>Asteroideae</taxon>
        <taxon>Anthemideae</taxon>
        <taxon>Anthemidinae</taxon>
        <taxon>Tanacetum</taxon>
    </lineage>
</organism>
<feature type="non-terminal residue" evidence="4">
    <location>
        <position position="1"/>
    </location>
</feature>
<keyword evidence="1" id="KW-0596">Phosphopantetheine</keyword>
<dbReference type="EMBL" id="BKCJ011857402">
    <property type="protein sequence ID" value="GFD58783.1"/>
    <property type="molecule type" value="Genomic_DNA"/>
</dbReference>
<dbReference type="Gene3D" id="3.40.50.980">
    <property type="match status" value="1"/>
</dbReference>
<dbReference type="SUPFAM" id="SSF56801">
    <property type="entry name" value="Acetyl-CoA synthetase-like"/>
    <property type="match status" value="1"/>
</dbReference>